<gene>
    <name evidence="2" type="ORF">R54876_GBNLAHCA_00772</name>
</gene>
<organism evidence="2 3">
    <name type="scientific">Eupransor demetentiae</name>
    <dbReference type="NCBI Taxonomy" id="3109584"/>
    <lineage>
        <taxon>Bacteria</taxon>
        <taxon>Bacillati</taxon>
        <taxon>Bacillota</taxon>
        <taxon>Bacilli</taxon>
        <taxon>Lactobacillales</taxon>
        <taxon>Lactobacillaceae</taxon>
        <taxon>Eupransor</taxon>
    </lineage>
</organism>
<sequence>MTWYIWPLGLLILLIMLYLLRRYYTKFRMVTFWDLATLPSWLAMHFTMGFAFGYSFIIPILLLWLVIGMILAIILLRRNWPVVVFWHRYWQWSGLLALLLEIIVSITALTLHLI</sequence>
<feature type="transmembrane region" description="Helical" evidence="1">
    <location>
        <begin position="89"/>
        <end position="111"/>
    </location>
</feature>
<keyword evidence="1" id="KW-0472">Membrane</keyword>
<evidence type="ECO:0000256" key="1">
    <source>
        <dbReference type="SAM" id="Phobius"/>
    </source>
</evidence>
<dbReference type="Proteomes" id="UP001314241">
    <property type="component" value="Unassembled WGS sequence"/>
</dbReference>
<keyword evidence="1" id="KW-1133">Transmembrane helix</keyword>
<name>A0ABP0ER17_9LACO</name>
<evidence type="ECO:0000313" key="2">
    <source>
        <dbReference type="EMBL" id="CAK8054210.1"/>
    </source>
</evidence>
<feature type="transmembrane region" description="Helical" evidence="1">
    <location>
        <begin position="6"/>
        <end position="24"/>
    </location>
</feature>
<evidence type="ECO:0008006" key="4">
    <source>
        <dbReference type="Google" id="ProtNLM"/>
    </source>
</evidence>
<reference evidence="2 3" key="1">
    <citation type="submission" date="2024-01" db="EMBL/GenBank/DDBJ databases">
        <authorList>
            <person name="Botero Cardona J."/>
        </authorList>
    </citation>
    <scope>NUCLEOTIDE SEQUENCE [LARGE SCALE GENOMIC DNA]</scope>
    <source>
        <strain evidence="2 3">LMG 33000</strain>
    </source>
</reference>
<keyword evidence="1" id="KW-0812">Transmembrane</keyword>
<accession>A0ABP0ER17</accession>
<protein>
    <recommendedName>
        <fullName evidence="4">Integral membrane protein</fullName>
    </recommendedName>
</protein>
<evidence type="ECO:0000313" key="3">
    <source>
        <dbReference type="Proteomes" id="UP001314241"/>
    </source>
</evidence>
<proteinExistence type="predicted"/>
<keyword evidence="3" id="KW-1185">Reference proteome</keyword>
<dbReference type="EMBL" id="CAWVOH010000001">
    <property type="protein sequence ID" value="CAK8054210.1"/>
    <property type="molecule type" value="Genomic_DNA"/>
</dbReference>
<feature type="transmembrane region" description="Helical" evidence="1">
    <location>
        <begin position="56"/>
        <end position="77"/>
    </location>
</feature>
<comment type="caution">
    <text evidence="2">The sequence shown here is derived from an EMBL/GenBank/DDBJ whole genome shotgun (WGS) entry which is preliminary data.</text>
</comment>
<dbReference type="RefSeq" id="WP_349641747.1">
    <property type="nucleotide sequence ID" value="NZ_CAWVOH010000001.1"/>
</dbReference>